<feature type="region of interest" description="Disordered" evidence="1">
    <location>
        <begin position="1"/>
        <end position="46"/>
    </location>
</feature>
<name>A0AAQ3RGL6_VIGMU</name>
<dbReference type="Proteomes" id="UP001374535">
    <property type="component" value="Chromosome 10"/>
</dbReference>
<keyword evidence="3" id="KW-1185">Reference proteome</keyword>
<organism evidence="2 3">
    <name type="scientific">Vigna mungo</name>
    <name type="common">Black gram</name>
    <name type="synonym">Phaseolus mungo</name>
    <dbReference type="NCBI Taxonomy" id="3915"/>
    <lineage>
        <taxon>Eukaryota</taxon>
        <taxon>Viridiplantae</taxon>
        <taxon>Streptophyta</taxon>
        <taxon>Embryophyta</taxon>
        <taxon>Tracheophyta</taxon>
        <taxon>Spermatophyta</taxon>
        <taxon>Magnoliopsida</taxon>
        <taxon>eudicotyledons</taxon>
        <taxon>Gunneridae</taxon>
        <taxon>Pentapetalae</taxon>
        <taxon>rosids</taxon>
        <taxon>fabids</taxon>
        <taxon>Fabales</taxon>
        <taxon>Fabaceae</taxon>
        <taxon>Papilionoideae</taxon>
        <taxon>50 kb inversion clade</taxon>
        <taxon>NPAAA clade</taxon>
        <taxon>indigoferoid/millettioid clade</taxon>
        <taxon>Phaseoleae</taxon>
        <taxon>Vigna</taxon>
    </lineage>
</organism>
<evidence type="ECO:0000313" key="2">
    <source>
        <dbReference type="EMBL" id="WVY94653.1"/>
    </source>
</evidence>
<dbReference type="AlphaFoldDB" id="A0AAQ3RGL6"/>
<accession>A0AAQ3RGL6</accession>
<sequence length="106" mass="11815">MHGSTQNRRKIASIRKLDNAYPPNKLPHIPPKAIENHDIDWRSPPKEARSNLTASAIIASTTTSAMAEPKFCTVNNTIRCHVESLKVEFKPKTNHGTRESTVAITK</sequence>
<proteinExistence type="predicted"/>
<feature type="compositionally biased region" description="Basic and acidic residues" evidence="1">
    <location>
        <begin position="34"/>
        <end position="46"/>
    </location>
</feature>
<dbReference type="EMBL" id="CP144691">
    <property type="protein sequence ID" value="WVY94653.1"/>
    <property type="molecule type" value="Genomic_DNA"/>
</dbReference>
<evidence type="ECO:0000256" key="1">
    <source>
        <dbReference type="SAM" id="MobiDB-lite"/>
    </source>
</evidence>
<protein>
    <submittedName>
        <fullName evidence="2">Uncharacterized protein</fullName>
    </submittedName>
</protein>
<gene>
    <name evidence="2" type="ORF">V8G54_033741</name>
</gene>
<evidence type="ECO:0000313" key="3">
    <source>
        <dbReference type="Proteomes" id="UP001374535"/>
    </source>
</evidence>
<reference evidence="2 3" key="1">
    <citation type="journal article" date="2023" name="Life. Sci Alliance">
        <title>Evolutionary insights into 3D genome organization and epigenetic landscape of Vigna mungo.</title>
        <authorList>
            <person name="Junaid A."/>
            <person name="Singh B."/>
            <person name="Bhatia S."/>
        </authorList>
    </citation>
    <scope>NUCLEOTIDE SEQUENCE [LARGE SCALE GENOMIC DNA]</scope>
    <source>
        <strain evidence="2">Urdbean</strain>
    </source>
</reference>